<accession>A0A1Y1JTF9</accession>
<keyword evidence="3" id="KW-1185">Reference proteome</keyword>
<comment type="caution">
    <text evidence="2">The sequence shown here is derived from an EMBL/GenBank/DDBJ whole genome shotgun (WGS) entry which is preliminary data.</text>
</comment>
<evidence type="ECO:0000313" key="2">
    <source>
        <dbReference type="EMBL" id="GAW84718.1"/>
    </source>
</evidence>
<protein>
    <submittedName>
        <fullName evidence="2">Tryptophan-rich antigen</fullName>
    </submittedName>
</protein>
<sequence length="302" mass="38031">YFQKYRTKIKSKAHQKSTDLMSNIPVDKLEEWKDEQWDEFLKDSETDFEKFNDSMGSLTISWFEKKELEWEGWIKAMRNRWSYYNKHMDDCTLNVIKNSLNWTDFQWDKWIRMMKAKGTKPVDSSGDEYILDAFNKNIKWTNEQWKEWIKTPIRLAIEKDWAYWIAEDQYKLDNWILENFDKWQNKRIGEWKERGWKYEEDKYWDDWETKGRRVKSKMMIDKKNWKIWKERKEREDTQWDMWIEKKKKGYLSKEIVEWTKWKAQKGHMFKVWVDNLIDTWIREKQWNVWLHKEKEVIRKKMY</sequence>
<evidence type="ECO:0000313" key="3">
    <source>
        <dbReference type="Proteomes" id="UP000195521"/>
    </source>
</evidence>
<feature type="non-terminal residue" evidence="2">
    <location>
        <position position="1"/>
    </location>
</feature>
<proteinExistence type="predicted"/>
<gene>
    <name evidence="2" type="ORF">PGO_004590</name>
</gene>
<evidence type="ECO:0000259" key="1">
    <source>
        <dbReference type="Pfam" id="PF12319"/>
    </source>
</evidence>
<dbReference type="OrthoDB" id="382076at2759"/>
<organism evidence="2 3">
    <name type="scientific">Plasmodium gonderi</name>
    <dbReference type="NCBI Taxonomy" id="77519"/>
    <lineage>
        <taxon>Eukaryota</taxon>
        <taxon>Sar</taxon>
        <taxon>Alveolata</taxon>
        <taxon>Apicomplexa</taxon>
        <taxon>Aconoidasida</taxon>
        <taxon>Haemosporida</taxon>
        <taxon>Plasmodiidae</taxon>
        <taxon>Plasmodium</taxon>
        <taxon>Plasmodium (Plasmodium)</taxon>
    </lineage>
</organism>
<dbReference type="InterPro" id="IPR022089">
    <property type="entry name" value="Plasmodium-antigen_C"/>
</dbReference>
<dbReference type="EMBL" id="BDQF01000684">
    <property type="protein sequence ID" value="GAW84718.1"/>
    <property type="molecule type" value="Genomic_DNA"/>
</dbReference>
<dbReference type="Pfam" id="PF12319">
    <property type="entry name" value="TryThrA_C"/>
    <property type="match status" value="1"/>
</dbReference>
<reference evidence="3" key="1">
    <citation type="submission" date="2017-04" db="EMBL/GenBank/DDBJ databases">
        <title>Plasmodium gonderi genome.</title>
        <authorList>
            <person name="Arisue N."/>
            <person name="Honma H."/>
            <person name="Kawai S."/>
            <person name="Tougan T."/>
            <person name="Tanabe K."/>
            <person name="Horii T."/>
        </authorList>
    </citation>
    <scope>NUCLEOTIDE SEQUENCE [LARGE SCALE GENOMIC DNA]</scope>
    <source>
        <strain evidence="3">ATCC 30045</strain>
    </source>
</reference>
<dbReference type="Proteomes" id="UP000195521">
    <property type="component" value="Unassembled WGS sequence"/>
</dbReference>
<name>A0A1Y1JTF9_PLAGO</name>
<dbReference type="AlphaFoldDB" id="A0A1Y1JTF9"/>
<dbReference type="GeneID" id="39745526"/>
<dbReference type="OMA" id="DEYWANW"/>
<dbReference type="RefSeq" id="XP_028547307.1">
    <property type="nucleotide sequence ID" value="XM_028691506.1"/>
</dbReference>
<feature type="domain" description="Tryptophan/threonine-rich plasmodium antigen C-terminal" evidence="1">
    <location>
        <begin position="109"/>
        <end position="289"/>
    </location>
</feature>